<dbReference type="InterPro" id="IPR003439">
    <property type="entry name" value="ABC_transporter-like_ATP-bd"/>
</dbReference>
<evidence type="ECO:0000256" key="7">
    <source>
        <dbReference type="SAM" id="Phobius"/>
    </source>
</evidence>
<keyword evidence="4 10" id="KW-0067">ATP-binding</keyword>
<dbReference type="InterPro" id="IPR011527">
    <property type="entry name" value="ABC1_TM_dom"/>
</dbReference>
<keyword evidence="3" id="KW-0547">Nucleotide-binding</keyword>
<evidence type="ECO:0000259" key="8">
    <source>
        <dbReference type="PROSITE" id="PS50893"/>
    </source>
</evidence>
<feature type="transmembrane region" description="Helical" evidence="7">
    <location>
        <begin position="20"/>
        <end position="47"/>
    </location>
</feature>
<dbReference type="InterPro" id="IPR017871">
    <property type="entry name" value="ABC_transporter-like_CS"/>
</dbReference>
<feature type="transmembrane region" description="Helical" evidence="7">
    <location>
        <begin position="165"/>
        <end position="183"/>
    </location>
</feature>
<keyword evidence="5 7" id="KW-1133">Transmembrane helix</keyword>
<dbReference type="PROSITE" id="PS50929">
    <property type="entry name" value="ABC_TM1F"/>
    <property type="match status" value="1"/>
</dbReference>
<evidence type="ECO:0000256" key="1">
    <source>
        <dbReference type="ARBA" id="ARBA00004651"/>
    </source>
</evidence>
<dbReference type="SMART" id="SM00382">
    <property type="entry name" value="AAA"/>
    <property type="match status" value="1"/>
</dbReference>
<evidence type="ECO:0000256" key="6">
    <source>
        <dbReference type="ARBA" id="ARBA00023136"/>
    </source>
</evidence>
<evidence type="ECO:0000256" key="2">
    <source>
        <dbReference type="ARBA" id="ARBA00022692"/>
    </source>
</evidence>
<dbReference type="CDD" id="cd03228">
    <property type="entry name" value="ABCC_MRP_Like"/>
    <property type="match status" value="1"/>
</dbReference>
<evidence type="ECO:0000259" key="9">
    <source>
        <dbReference type="PROSITE" id="PS50929"/>
    </source>
</evidence>
<evidence type="ECO:0000313" key="11">
    <source>
        <dbReference type="Proteomes" id="UP001519292"/>
    </source>
</evidence>
<evidence type="ECO:0000256" key="3">
    <source>
        <dbReference type="ARBA" id="ARBA00022741"/>
    </source>
</evidence>
<sequence>MKKLSSFKQYILLLFSTYKLFFKAAKLVAIFVVLLAPIQALASVIAINSAQEVVSQVSNHQSYFNQLIIWIIATALTQLLPPIATSVQGILTDKLTGYINVSLMKKSQKLQFLAIFDDSNYYDDLKMLKDDAMWRPTNLIVFGVAILQQLLTFIFMLILLGRYNLWLALALVIVMIPQSISYYRVQQEAFETMVTRSKNARKLDYYSDVLLGRRDAKEVRLFNMFPAIINNYLSLFKSTRKEVDKVRIKQIYISTLFLSLLVIVSGIGFFWFSHQVAARLLSVGVLLMFISVIASLSNSLSVLVTDTSMLYDSLLWIKKYNKFQNYTDSFENGSQELQTIHDYQIKNISFTYPFSDTEVLHNISFMVKKGEKIAIVGENGSGKSTLIKLLMRFYDPSNGEILVDNIDLKDLNIFNYRQKLSATFQNFSKFKLSLFDNVSVFRSSDEQLVKSSLYKVEFNKDLSLDTILSKEFANGTDLSGGQWQKIALARDFYSQAQVEFLDEPTAALDARSENEIYQRFLAENQGKTIFFVTHRLSAV</sequence>
<dbReference type="InterPro" id="IPR027417">
    <property type="entry name" value="P-loop_NTPase"/>
</dbReference>
<dbReference type="GO" id="GO:0005524">
    <property type="term" value="F:ATP binding"/>
    <property type="evidence" value="ECO:0007669"/>
    <property type="project" value="UniProtKB-KW"/>
</dbReference>
<evidence type="ECO:0000313" key="10">
    <source>
        <dbReference type="EMBL" id="MBP2057301.1"/>
    </source>
</evidence>
<protein>
    <submittedName>
        <fullName evidence="10">ATP-binding cassette subfamily B protein</fullName>
    </submittedName>
</protein>
<dbReference type="InterPro" id="IPR039421">
    <property type="entry name" value="Type_1_exporter"/>
</dbReference>
<keyword evidence="2 7" id="KW-0812">Transmembrane</keyword>
<evidence type="ECO:0000256" key="4">
    <source>
        <dbReference type="ARBA" id="ARBA00022840"/>
    </source>
</evidence>
<feature type="transmembrane region" description="Helical" evidence="7">
    <location>
        <begin position="139"/>
        <end position="159"/>
    </location>
</feature>
<evidence type="ECO:0000256" key="5">
    <source>
        <dbReference type="ARBA" id="ARBA00022989"/>
    </source>
</evidence>
<keyword evidence="6 7" id="KW-0472">Membrane</keyword>
<dbReference type="PANTHER" id="PTHR24221">
    <property type="entry name" value="ATP-BINDING CASSETTE SUB-FAMILY B"/>
    <property type="match status" value="1"/>
</dbReference>
<dbReference type="InterPro" id="IPR003593">
    <property type="entry name" value="AAA+_ATPase"/>
</dbReference>
<gene>
    <name evidence="10" type="ORF">J2Z60_000465</name>
</gene>
<keyword evidence="11" id="KW-1185">Reference proteome</keyword>
<feature type="transmembrane region" description="Helical" evidence="7">
    <location>
        <begin position="251"/>
        <end position="272"/>
    </location>
</feature>
<accession>A0ABS4MD87</accession>
<proteinExistence type="predicted"/>
<feature type="transmembrane region" description="Helical" evidence="7">
    <location>
        <begin position="278"/>
        <end position="304"/>
    </location>
</feature>
<dbReference type="PROSITE" id="PS50893">
    <property type="entry name" value="ABC_TRANSPORTER_2"/>
    <property type="match status" value="1"/>
</dbReference>
<dbReference type="PROSITE" id="PS00211">
    <property type="entry name" value="ABC_TRANSPORTER_1"/>
    <property type="match status" value="1"/>
</dbReference>
<dbReference type="Proteomes" id="UP001519292">
    <property type="component" value="Unassembled WGS sequence"/>
</dbReference>
<dbReference type="PANTHER" id="PTHR24221:SF646">
    <property type="entry name" value="HAEMOLYSIN SECRETION ATP-BINDING PROTEIN"/>
    <property type="match status" value="1"/>
</dbReference>
<dbReference type="EMBL" id="JAGGLU010000002">
    <property type="protein sequence ID" value="MBP2057301.1"/>
    <property type="molecule type" value="Genomic_DNA"/>
</dbReference>
<dbReference type="SUPFAM" id="SSF52540">
    <property type="entry name" value="P-loop containing nucleoside triphosphate hydrolases"/>
    <property type="match status" value="1"/>
</dbReference>
<feature type="domain" description="ABC transporter" evidence="8">
    <location>
        <begin position="343"/>
        <end position="539"/>
    </location>
</feature>
<dbReference type="Pfam" id="PF00005">
    <property type="entry name" value="ABC_tran"/>
    <property type="match status" value="1"/>
</dbReference>
<reference evidence="10 11" key="1">
    <citation type="submission" date="2021-03" db="EMBL/GenBank/DDBJ databases">
        <title>Genomic Encyclopedia of Type Strains, Phase IV (KMG-IV): sequencing the most valuable type-strain genomes for metagenomic binning, comparative biology and taxonomic classification.</title>
        <authorList>
            <person name="Goeker M."/>
        </authorList>
    </citation>
    <scope>NUCLEOTIDE SEQUENCE [LARGE SCALE GENOMIC DNA]</scope>
    <source>
        <strain evidence="10 11">DSM 101872</strain>
    </source>
</reference>
<feature type="transmembrane region" description="Helical" evidence="7">
    <location>
        <begin position="67"/>
        <end position="84"/>
    </location>
</feature>
<feature type="domain" description="ABC transmembrane type-1" evidence="9">
    <location>
        <begin position="144"/>
        <end position="312"/>
    </location>
</feature>
<dbReference type="SUPFAM" id="SSF90123">
    <property type="entry name" value="ABC transporter transmembrane region"/>
    <property type="match status" value="1"/>
</dbReference>
<dbReference type="InterPro" id="IPR036640">
    <property type="entry name" value="ABC1_TM_sf"/>
</dbReference>
<name>A0ABS4MD87_9LACO</name>
<organism evidence="10 11">
    <name type="scientific">Lactobacillus colini</name>
    <dbReference type="NCBI Taxonomy" id="1819254"/>
    <lineage>
        <taxon>Bacteria</taxon>
        <taxon>Bacillati</taxon>
        <taxon>Bacillota</taxon>
        <taxon>Bacilli</taxon>
        <taxon>Lactobacillales</taxon>
        <taxon>Lactobacillaceae</taxon>
        <taxon>Lactobacillus</taxon>
    </lineage>
</organism>
<comment type="caution">
    <text evidence="10">The sequence shown here is derived from an EMBL/GenBank/DDBJ whole genome shotgun (WGS) entry which is preliminary data.</text>
</comment>
<dbReference type="Gene3D" id="3.40.50.300">
    <property type="entry name" value="P-loop containing nucleotide triphosphate hydrolases"/>
    <property type="match status" value="1"/>
</dbReference>
<comment type="subcellular location">
    <subcellularLocation>
        <location evidence="1">Cell membrane</location>
        <topology evidence="1">Multi-pass membrane protein</topology>
    </subcellularLocation>
</comment>
<dbReference type="Gene3D" id="1.20.1560.10">
    <property type="entry name" value="ABC transporter type 1, transmembrane domain"/>
    <property type="match status" value="1"/>
</dbReference>